<proteinExistence type="predicted"/>
<protein>
    <submittedName>
        <fullName evidence="1">Uncharacterized protein</fullName>
    </submittedName>
</protein>
<comment type="caution">
    <text evidence="1">The sequence shown here is derived from an EMBL/GenBank/DDBJ whole genome shotgun (WGS) entry which is preliminary data.</text>
</comment>
<gene>
    <name evidence="1" type="ORF">LY90DRAFT_699765</name>
</gene>
<evidence type="ECO:0000313" key="1">
    <source>
        <dbReference type="EMBL" id="ORY72985.1"/>
    </source>
</evidence>
<keyword evidence="2" id="KW-1185">Reference proteome</keyword>
<name>A0A1Y2EQ69_9FUNG</name>
<dbReference type="Proteomes" id="UP000193920">
    <property type="component" value="Unassembled WGS sequence"/>
</dbReference>
<reference evidence="1 2" key="1">
    <citation type="submission" date="2016-08" db="EMBL/GenBank/DDBJ databases">
        <title>A Parts List for Fungal Cellulosomes Revealed by Comparative Genomics.</title>
        <authorList>
            <consortium name="DOE Joint Genome Institute"/>
            <person name="Haitjema C.H."/>
            <person name="Gilmore S.P."/>
            <person name="Henske J.K."/>
            <person name="Solomon K.V."/>
            <person name="De Groot R."/>
            <person name="Kuo A."/>
            <person name="Mondo S.J."/>
            <person name="Salamov A.A."/>
            <person name="Labutti K."/>
            <person name="Zhao Z."/>
            <person name="Chiniquy J."/>
            <person name="Barry K."/>
            <person name="Brewer H.M."/>
            <person name="Purvine S.O."/>
            <person name="Wright A.T."/>
            <person name="Boxma B."/>
            <person name="Van Alen T."/>
            <person name="Hackstein J.H."/>
            <person name="Baker S.E."/>
            <person name="Grigoriev I.V."/>
            <person name="O'Malley M.A."/>
        </authorList>
    </citation>
    <scope>NUCLEOTIDE SEQUENCE [LARGE SCALE GENOMIC DNA]</scope>
    <source>
        <strain evidence="1 2">G1</strain>
    </source>
</reference>
<dbReference type="EMBL" id="MCOG01000036">
    <property type="protein sequence ID" value="ORY72985.1"/>
    <property type="molecule type" value="Genomic_DNA"/>
</dbReference>
<accession>A0A1Y2EQ69</accession>
<sequence>MNDLNVKFAVTTTFNDNLDLDLNVSSSSPVPATEEELACLKEEQSYAECLMIVEISDDTCKLINEEKCSKFYNDPISAMPSCGKIDQNQKDVLTHLIKVNGNSFKLYCFNNIKCPIAQDMILFTTGNYGNSYQWTSPETRKKGYIPSQEIISENCKIPECSSKSIDLFTEIIAFNEALTKKVNETPEKINQKIEDILKSMGEQSESLNKAINELKKCNGSSTSNVTKNNIGNIIIDSITLLAIFLFYNY</sequence>
<organism evidence="1 2">
    <name type="scientific">Neocallimastix californiae</name>
    <dbReference type="NCBI Taxonomy" id="1754190"/>
    <lineage>
        <taxon>Eukaryota</taxon>
        <taxon>Fungi</taxon>
        <taxon>Fungi incertae sedis</taxon>
        <taxon>Chytridiomycota</taxon>
        <taxon>Chytridiomycota incertae sedis</taxon>
        <taxon>Neocallimastigomycetes</taxon>
        <taxon>Neocallimastigales</taxon>
        <taxon>Neocallimastigaceae</taxon>
        <taxon>Neocallimastix</taxon>
    </lineage>
</organism>
<dbReference type="AlphaFoldDB" id="A0A1Y2EQ69"/>
<evidence type="ECO:0000313" key="2">
    <source>
        <dbReference type="Proteomes" id="UP000193920"/>
    </source>
</evidence>